<evidence type="ECO:0000313" key="9">
    <source>
        <dbReference type="EMBL" id="AVM43099.1"/>
    </source>
</evidence>
<reference evidence="10" key="1">
    <citation type="submission" date="2018-02" db="EMBL/GenBank/DDBJ databases">
        <authorList>
            <person name="Holder M.E."/>
            <person name="Ajami N.J."/>
            <person name="Petrosino J.F."/>
        </authorList>
    </citation>
    <scope>NUCLEOTIDE SEQUENCE [LARGE SCALE GENOMIC DNA]</scope>
    <source>
        <strain evidence="10">CCUG 47711</strain>
    </source>
</reference>
<dbReference type="PANTHER" id="PTHR43227:SF11">
    <property type="entry name" value="BLL4140 PROTEIN"/>
    <property type="match status" value="1"/>
</dbReference>
<evidence type="ECO:0000313" key="10">
    <source>
        <dbReference type="Proteomes" id="UP000237947"/>
    </source>
</evidence>
<keyword evidence="5 7" id="KW-1133">Transmembrane helix</keyword>
<dbReference type="InterPro" id="IPR000515">
    <property type="entry name" value="MetI-like"/>
</dbReference>
<dbReference type="GO" id="GO:0055085">
    <property type="term" value="P:transmembrane transport"/>
    <property type="evidence" value="ECO:0007669"/>
    <property type="project" value="InterPro"/>
</dbReference>
<dbReference type="Gene3D" id="1.10.3720.10">
    <property type="entry name" value="MetI-like"/>
    <property type="match status" value="1"/>
</dbReference>
<evidence type="ECO:0000256" key="4">
    <source>
        <dbReference type="ARBA" id="ARBA00022692"/>
    </source>
</evidence>
<organism evidence="9 10">
    <name type="scientific">Fastidiosipila sanguinis</name>
    <dbReference type="NCBI Taxonomy" id="236753"/>
    <lineage>
        <taxon>Bacteria</taxon>
        <taxon>Bacillati</taxon>
        <taxon>Bacillota</taxon>
        <taxon>Clostridia</taxon>
        <taxon>Eubacteriales</taxon>
        <taxon>Oscillospiraceae</taxon>
        <taxon>Fastidiosipila</taxon>
    </lineage>
</organism>
<dbReference type="GO" id="GO:0005886">
    <property type="term" value="C:plasma membrane"/>
    <property type="evidence" value="ECO:0007669"/>
    <property type="project" value="UniProtKB-SubCell"/>
</dbReference>
<evidence type="ECO:0000256" key="5">
    <source>
        <dbReference type="ARBA" id="ARBA00022989"/>
    </source>
</evidence>
<dbReference type="PROSITE" id="PS50928">
    <property type="entry name" value="ABC_TM1"/>
    <property type="match status" value="1"/>
</dbReference>
<dbReference type="KEGG" id="fsa:C5Q98_00225"/>
<keyword evidence="4 7" id="KW-0812">Transmembrane</keyword>
<keyword evidence="10" id="KW-1185">Reference proteome</keyword>
<evidence type="ECO:0000256" key="3">
    <source>
        <dbReference type="ARBA" id="ARBA00022475"/>
    </source>
</evidence>
<dbReference type="InterPro" id="IPR035906">
    <property type="entry name" value="MetI-like_sf"/>
</dbReference>
<evidence type="ECO:0000256" key="2">
    <source>
        <dbReference type="ARBA" id="ARBA00022448"/>
    </source>
</evidence>
<comment type="subcellular location">
    <subcellularLocation>
        <location evidence="1 7">Cell membrane</location>
        <topology evidence="1 7">Multi-pass membrane protein</topology>
    </subcellularLocation>
</comment>
<evidence type="ECO:0000256" key="1">
    <source>
        <dbReference type="ARBA" id="ARBA00004651"/>
    </source>
</evidence>
<dbReference type="InterPro" id="IPR050809">
    <property type="entry name" value="UgpAE/MalFG_permease"/>
</dbReference>
<sequence length="293" mass="33222">MGQQKVLLLMSVPFIIWLFVFCYVPLMGWVMAFFKVKPATFSLPLNEWEFVGFDNFKKAFNDRMFLPTLRNTLAVSLLGLVFQTIFSVGLAVIIHEIRFNKLKKFTQTISYLPHFVSWVIIASIAKNFLNDGGVLDTMFNNELHLMSENSPRIWFVITFINIWKECGWDTIIYLSAMAGIDRGLYEAAMIDGANRFQRIRYITLPGILPTLSVILIMAVGGTLNVSMERQMLLSNPLIQDHTMVISWFSYLRGIGNNNYGLGTAIGIAQSLVSVILLTLANWSVKRMGQEGVI</sequence>
<feature type="transmembrane region" description="Helical" evidence="7">
    <location>
        <begin position="7"/>
        <end position="34"/>
    </location>
</feature>
<keyword evidence="6 7" id="KW-0472">Membrane</keyword>
<feature type="transmembrane region" description="Helical" evidence="7">
    <location>
        <begin position="201"/>
        <end position="223"/>
    </location>
</feature>
<dbReference type="OrthoDB" id="384651at2"/>
<comment type="similarity">
    <text evidence="7">Belongs to the binding-protein-dependent transport system permease family.</text>
</comment>
<proteinExistence type="inferred from homology"/>
<dbReference type="CDD" id="cd06261">
    <property type="entry name" value="TM_PBP2"/>
    <property type="match status" value="1"/>
</dbReference>
<gene>
    <name evidence="9" type="ORF">C5Q98_00225</name>
</gene>
<dbReference type="SUPFAM" id="SSF161098">
    <property type="entry name" value="MetI-like"/>
    <property type="match status" value="1"/>
</dbReference>
<protein>
    <submittedName>
        <fullName evidence="9">Protein lplB</fullName>
    </submittedName>
</protein>
<feature type="transmembrane region" description="Helical" evidence="7">
    <location>
        <begin position="259"/>
        <end position="280"/>
    </location>
</feature>
<keyword evidence="2 7" id="KW-0813">Transport</keyword>
<feature type="domain" description="ABC transmembrane type-1" evidence="8">
    <location>
        <begin position="69"/>
        <end position="280"/>
    </location>
</feature>
<dbReference type="AlphaFoldDB" id="A0A2S0KQ18"/>
<feature type="transmembrane region" description="Helical" evidence="7">
    <location>
        <begin position="73"/>
        <end position="97"/>
    </location>
</feature>
<name>A0A2S0KQ18_9FIRM</name>
<dbReference type="EMBL" id="CP027226">
    <property type="protein sequence ID" value="AVM43099.1"/>
    <property type="molecule type" value="Genomic_DNA"/>
</dbReference>
<dbReference type="Pfam" id="PF00528">
    <property type="entry name" value="BPD_transp_1"/>
    <property type="match status" value="1"/>
</dbReference>
<dbReference type="PANTHER" id="PTHR43227">
    <property type="entry name" value="BLL4140 PROTEIN"/>
    <property type="match status" value="1"/>
</dbReference>
<evidence type="ECO:0000256" key="7">
    <source>
        <dbReference type="RuleBase" id="RU363032"/>
    </source>
</evidence>
<keyword evidence="3" id="KW-1003">Cell membrane</keyword>
<evidence type="ECO:0000259" key="8">
    <source>
        <dbReference type="PROSITE" id="PS50928"/>
    </source>
</evidence>
<accession>A0A2S0KQ18</accession>
<evidence type="ECO:0000256" key="6">
    <source>
        <dbReference type="ARBA" id="ARBA00023136"/>
    </source>
</evidence>
<dbReference type="Proteomes" id="UP000237947">
    <property type="component" value="Chromosome"/>
</dbReference>